<evidence type="ECO:0000256" key="6">
    <source>
        <dbReference type="SAM" id="SignalP"/>
    </source>
</evidence>
<dbReference type="InterPro" id="IPR025287">
    <property type="entry name" value="WAK_GUB"/>
</dbReference>
<name>A0A8X7P145_BRACI</name>
<dbReference type="EMBL" id="JAAMPC010000127">
    <property type="protein sequence ID" value="KAG2243949.1"/>
    <property type="molecule type" value="Genomic_DNA"/>
</dbReference>
<keyword evidence="5" id="KW-0472">Membrane</keyword>
<evidence type="ECO:0000259" key="7">
    <source>
        <dbReference type="Pfam" id="PF13947"/>
    </source>
</evidence>
<proteinExistence type="predicted"/>
<keyword evidence="2" id="KW-0812">Transmembrane</keyword>
<dbReference type="OrthoDB" id="1918322at2759"/>
<dbReference type="GO" id="GO:0016020">
    <property type="term" value="C:membrane"/>
    <property type="evidence" value="ECO:0007669"/>
    <property type="project" value="UniProtKB-SubCell"/>
</dbReference>
<protein>
    <recommendedName>
        <fullName evidence="7">Wall-associated receptor kinase galacturonan-binding domain-containing protein</fullName>
    </recommendedName>
</protein>
<evidence type="ECO:0000256" key="2">
    <source>
        <dbReference type="ARBA" id="ARBA00022692"/>
    </source>
</evidence>
<feature type="signal peptide" evidence="6">
    <location>
        <begin position="1"/>
        <end position="28"/>
    </location>
</feature>
<evidence type="ECO:0000256" key="3">
    <source>
        <dbReference type="ARBA" id="ARBA00022729"/>
    </source>
</evidence>
<dbReference type="Proteomes" id="UP000886595">
    <property type="component" value="Unassembled WGS sequence"/>
</dbReference>
<feature type="domain" description="Wall-associated receptor kinase galacturonan-binding" evidence="7">
    <location>
        <begin position="43"/>
        <end position="99"/>
    </location>
</feature>
<dbReference type="PROSITE" id="PS51257">
    <property type="entry name" value="PROKAR_LIPOPROTEIN"/>
    <property type="match status" value="1"/>
</dbReference>
<accession>A0A8X7P145</accession>
<reference evidence="8 9" key="1">
    <citation type="submission" date="2020-02" db="EMBL/GenBank/DDBJ databases">
        <authorList>
            <person name="Ma Q."/>
            <person name="Huang Y."/>
            <person name="Song X."/>
            <person name="Pei D."/>
        </authorList>
    </citation>
    <scope>NUCLEOTIDE SEQUENCE [LARGE SCALE GENOMIC DNA]</scope>
    <source>
        <strain evidence="8">Sxm20200214</strain>
        <tissue evidence="8">Leaf</tissue>
    </source>
</reference>
<evidence type="ECO:0000313" key="9">
    <source>
        <dbReference type="Proteomes" id="UP000886595"/>
    </source>
</evidence>
<dbReference type="PANTHER" id="PTHR33355">
    <property type="entry name" value="WALL-ASSOCIATED RECEPTOR KINASE CARBOXY-TERMINAL PROTEIN-RELATED"/>
    <property type="match status" value="1"/>
</dbReference>
<dbReference type="AlphaFoldDB" id="A0A8X7P145"/>
<comment type="caution">
    <text evidence="8">The sequence shown here is derived from an EMBL/GenBank/DDBJ whole genome shotgun (WGS) entry which is preliminary data.</text>
</comment>
<gene>
    <name evidence="8" type="ORF">Bca52824_094202</name>
</gene>
<evidence type="ECO:0000256" key="5">
    <source>
        <dbReference type="ARBA" id="ARBA00023136"/>
    </source>
</evidence>
<keyword evidence="9" id="KW-1185">Reference proteome</keyword>
<sequence length="300" mass="32201">MENKRSYYAILIPTLWAVWLACVGQSCARHPKVKPPMPGPPRCPNCGPMVVPYPLSTGPNCGDQAYKINCVGGKLYFGALHGSSYLITSINPVTQRIVIHPPGFASSGSCLSADVSKAGLELDPHLPFSITNSNTILLLGCPEAMLQAPIDCTGTSLCHSYIKSNVSACSKAPFCCTFRTDGSQNAYTIRINGGGCLAYQSFVGLNPNKEVPPPGKKWPDPGLELQWTLPKEPVCKTDVDCSLLLGTKSKCLPDTTSLGLKRCFCKKGLEWDPVSSTCGKCRHGKLCKKKKKSTVVFAGT</sequence>
<evidence type="ECO:0000256" key="1">
    <source>
        <dbReference type="ARBA" id="ARBA00004167"/>
    </source>
</evidence>
<dbReference type="GO" id="GO:0030247">
    <property type="term" value="F:polysaccharide binding"/>
    <property type="evidence" value="ECO:0007669"/>
    <property type="project" value="InterPro"/>
</dbReference>
<keyword evidence="4" id="KW-1133">Transmembrane helix</keyword>
<keyword evidence="3 6" id="KW-0732">Signal</keyword>
<comment type="subcellular location">
    <subcellularLocation>
        <location evidence="1">Membrane</location>
        <topology evidence="1">Single-pass membrane protein</topology>
    </subcellularLocation>
</comment>
<feature type="chain" id="PRO_5036476718" description="Wall-associated receptor kinase galacturonan-binding domain-containing protein" evidence="6">
    <location>
        <begin position="29"/>
        <end position="300"/>
    </location>
</feature>
<evidence type="ECO:0000313" key="8">
    <source>
        <dbReference type="EMBL" id="KAG2243949.1"/>
    </source>
</evidence>
<organism evidence="8 9">
    <name type="scientific">Brassica carinata</name>
    <name type="common">Ethiopian mustard</name>
    <name type="synonym">Abyssinian cabbage</name>
    <dbReference type="NCBI Taxonomy" id="52824"/>
    <lineage>
        <taxon>Eukaryota</taxon>
        <taxon>Viridiplantae</taxon>
        <taxon>Streptophyta</taxon>
        <taxon>Embryophyta</taxon>
        <taxon>Tracheophyta</taxon>
        <taxon>Spermatophyta</taxon>
        <taxon>Magnoliopsida</taxon>
        <taxon>eudicotyledons</taxon>
        <taxon>Gunneridae</taxon>
        <taxon>Pentapetalae</taxon>
        <taxon>rosids</taxon>
        <taxon>malvids</taxon>
        <taxon>Brassicales</taxon>
        <taxon>Brassicaceae</taxon>
        <taxon>Brassiceae</taxon>
        <taxon>Brassica</taxon>
    </lineage>
</organism>
<dbReference type="Pfam" id="PF13947">
    <property type="entry name" value="GUB_WAK_bind"/>
    <property type="match status" value="1"/>
</dbReference>
<dbReference type="PANTHER" id="PTHR33355:SF15">
    <property type="entry name" value="WALL-ASSOCIATED RECEPTOR KINASE GALACTURONAN-BINDING DOMAIN-CONTAINING PROTEIN"/>
    <property type="match status" value="1"/>
</dbReference>
<evidence type="ECO:0000256" key="4">
    <source>
        <dbReference type="ARBA" id="ARBA00022989"/>
    </source>
</evidence>